<sequence>MLYPPVADLASVLNTRGSNSLDSTPEDRDGRLAAIRGARALISHPLPQLNCSSAPFTTTWMFGVQRDRASVSHNCATFKHANPPMMSSRHFQHHNTGTQHLQQSPKPALQPRPCCLTTSPIRAMNRPSPNHPSHKHTVAKFSKPMSPHRVSASAHFPHVCISPV</sequence>
<dbReference type="EMBL" id="MU005587">
    <property type="protein sequence ID" value="KAF2682503.1"/>
    <property type="molecule type" value="Genomic_DNA"/>
</dbReference>
<dbReference type="Proteomes" id="UP000799291">
    <property type="component" value="Unassembled WGS sequence"/>
</dbReference>
<protein>
    <submittedName>
        <fullName evidence="1">Uncharacterized protein</fullName>
    </submittedName>
</protein>
<name>A0A6G1IX17_9PLEO</name>
<accession>A0A6G1IX17</accession>
<proteinExistence type="predicted"/>
<evidence type="ECO:0000313" key="1">
    <source>
        <dbReference type="EMBL" id="KAF2682503.1"/>
    </source>
</evidence>
<reference evidence="1" key="1">
    <citation type="journal article" date="2020" name="Stud. Mycol.">
        <title>101 Dothideomycetes genomes: a test case for predicting lifestyles and emergence of pathogens.</title>
        <authorList>
            <person name="Haridas S."/>
            <person name="Albert R."/>
            <person name="Binder M."/>
            <person name="Bloem J."/>
            <person name="Labutti K."/>
            <person name="Salamov A."/>
            <person name="Andreopoulos B."/>
            <person name="Baker S."/>
            <person name="Barry K."/>
            <person name="Bills G."/>
            <person name="Bluhm B."/>
            <person name="Cannon C."/>
            <person name="Castanera R."/>
            <person name="Culley D."/>
            <person name="Daum C."/>
            <person name="Ezra D."/>
            <person name="Gonzalez J."/>
            <person name="Henrissat B."/>
            <person name="Kuo A."/>
            <person name="Liang C."/>
            <person name="Lipzen A."/>
            <person name="Lutzoni F."/>
            <person name="Magnuson J."/>
            <person name="Mondo S."/>
            <person name="Nolan M."/>
            <person name="Ohm R."/>
            <person name="Pangilinan J."/>
            <person name="Park H.-J."/>
            <person name="Ramirez L."/>
            <person name="Alfaro M."/>
            <person name="Sun H."/>
            <person name="Tritt A."/>
            <person name="Yoshinaga Y."/>
            <person name="Zwiers L.-H."/>
            <person name="Turgeon B."/>
            <person name="Goodwin S."/>
            <person name="Spatafora J."/>
            <person name="Crous P."/>
            <person name="Grigoriev I."/>
        </authorList>
    </citation>
    <scope>NUCLEOTIDE SEQUENCE</scope>
    <source>
        <strain evidence="1">CBS 122367</strain>
    </source>
</reference>
<keyword evidence="2" id="KW-1185">Reference proteome</keyword>
<organism evidence="1 2">
    <name type="scientific">Lentithecium fluviatile CBS 122367</name>
    <dbReference type="NCBI Taxonomy" id="1168545"/>
    <lineage>
        <taxon>Eukaryota</taxon>
        <taxon>Fungi</taxon>
        <taxon>Dikarya</taxon>
        <taxon>Ascomycota</taxon>
        <taxon>Pezizomycotina</taxon>
        <taxon>Dothideomycetes</taxon>
        <taxon>Pleosporomycetidae</taxon>
        <taxon>Pleosporales</taxon>
        <taxon>Massarineae</taxon>
        <taxon>Lentitheciaceae</taxon>
        <taxon>Lentithecium</taxon>
    </lineage>
</organism>
<evidence type="ECO:0000313" key="2">
    <source>
        <dbReference type="Proteomes" id="UP000799291"/>
    </source>
</evidence>
<dbReference type="AlphaFoldDB" id="A0A6G1IX17"/>
<gene>
    <name evidence="1" type="ORF">K458DRAFT_59853</name>
</gene>